<dbReference type="Proteomes" id="UP000276133">
    <property type="component" value="Unassembled WGS sequence"/>
</dbReference>
<feature type="non-terminal residue" evidence="1">
    <location>
        <position position="39"/>
    </location>
</feature>
<proteinExistence type="predicted"/>
<protein>
    <submittedName>
        <fullName evidence="1">Uncharacterized protein</fullName>
    </submittedName>
</protein>
<name>A0A3M7PN97_BRAPC</name>
<evidence type="ECO:0000313" key="2">
    <source>
        <dbReference type="Proteomes" id="UP000276133"/>
    </source>
</evidence>
<organism evidence="1 2">
    <name type="scientific">Brachionus plicatilis</name>
    <name type="common">Marine rotifer</name>
    <name type="synonym">Brachionus muelleri</name>
    <dbReference type="NCBI Taxonomy" id="10195"/>
    <lineage>
        <taxon>Eukaryota</taxon>
        <taxon>Metazoa</taxon>
        <taxon>Spiralia</taxon>
        <taxon>Gnathifera</taxon>
        <taxon>Rotifera</taxon>
        <taxon>Eurotatoria</taxon>
        <taxon>Monogononta</taxon>
        <taxon>Pseudotrocha</taxon>
        <taxon>Ploima</taxon>
        <taxon>Brachionidae</taxon>
        <taxon>Brachionus</taxon>
    </lineage>
</organism>
<dbReference type="EMBL" id="REGN01009680">
    <property type="protein sequence ID" value="RNA00597.1"/>
    <property type="molecule type" value="Genomic_DNA"/>
</dbReference>
<evidence type="ECO:0000313" key="1">
    <source>
        <dbReference type="EMBL" id="RNA00597.1"/>
    </source>
</evidence>
<reference evidence="1 2" key="1">
    <citation type="journal article" date="2018" name="Sci. Rep.">
        <title>Genomic signatures of local adaptation to the degree of environmental predictability in rotifers.</title>
        <authorList>
            <person name="Franch-Gras L."/>
            <person name="Hahn C."/>
            <person name="Garcia-Roger E.M."/>
            <person name="Carmona M.J."/>
            <person name="Serra M."/>
            <person name="Gomez A."/>
        </authorList>
    </citation>
    <scope>NUCLEOTIDE SEQUENCE [LARGE SCALE GENOMIC DNA]</scope>
    <source>
        <strain evidence="1">HYR1</strain>
    </source>
</reference>
<comment type="caution">
    <text evidence="1">The sequence shown here is derived from an EMBL/GenBank/DDBJ whole genome shotgun (WGS) entry which is preliminary data.</text>
</comment>
<gene>
    <name evidence="1" type="ORF">BpHYR1_003227</name>
</gene>
<dbReference type="AlphaFoldDB" id="A0A3M7PN97"/>
<keyword evidence="2" id="KW-1185">Reference proteome</keyword>
<sequence length="39" mass="4600">MIFRIDHQLQDAHLLKEKRYTAEFRQDLGMKLMAQGIGP</sequence>
<accession>A0A3M7PN97</accession>